<evidence type="ECO:0000313" key="2">
    <source>
        <dbReference type="EMBL" id="KAJ7732889.1"/>
    </source>
</evidence>
<evidence type="ECO:0000313" key="3">
    <source>
        <dbReference type="Proteomes" id="UP001215598"/>
    </source>
</evidence>
<feature type="region of interest" description="Disordered" evidence="1">
    <location>
        <begin position="1"/>
        <end position="92"/>
    </location>
</feature>
<evidence type="ECO:0000256" key="1">
    <source>
        <dbReference type="SAM" id="MobiDB-lite"/>
    </source>
</evidence>
<gene>
    <name evidence="2" type="ORF">B0H16DRAFT_1769971</name>
</gene>
<feature type="compositionally biased region" description="Polar residues" evidence="1">
    <location>
        <begin position="60"/>
        <end position="91"/>
    </location>
</feature>
<dbReference type="EMBL" id="JARKIB010000142">
    <property type="protein sequence ID" value="KAJ7732889.1"/>
    <property type="molecule type" value="Genomic_DNA"/>
</dbReference>
<dbReference type="Proteomes" id="UP001215598">
    <property type="component" value="Unassembled WGS sequence"/>
</dbReference>
<protein>
    <submittedName>
        <fullName evidence="2">Uncharacterized protein</fullName>
    </submittedName>
</protein>
<comment type="caution">
    <text evidence="2">The sequence shown here is derived from an EMBL/GenBank/DDBJ whole genome shotgun (WGS) entry which is preliminary data.</text>
</comment>
<feature type="compositionally biased region" description="Low complexity" evidence="1">
    <location>
        <begin position="44"/>
        <end position="59"/>
    </location>
</feature>
<sequence length="401" mass="42566">MAEKPWTRKRGPPPSGHDRQDPCPHSGQLRRIGASSPFLTPLPVHSTPATTAVHTAPTSNETVQSSSTPEHTETRLNNNNAADLDKSTTPTVGCAQNADGSLKDAADIDNAGFAPAAAAAVSGLNSVFTLPPPGGFPHTNGLDDQRLQEGIADRQQIKWNSAEPSDKFYVYPWNATRHSTGSTIIEDLKSAIFRVCGTSPLIGPAEAATNARQGLPFVYLVKKLPAADIARLTAGICWNTPGFTFFAVPYTPEPSTWLMTLDGLLFTAGEGVDVATLVADVVCNCTDTTTFLSLTNDNYPAGVNPVTHFRSSIRIFPISLQNPGGESSHIAWNIHAAPPPCTSSSNRAWISLLNGLNFDSKMHYVGHAILPPLLCSGCKSSGHIIDLCTFPSTSGKTKVSA</sequence>
<name>A0AAD7I1C1_9AGAR</name>
<keyword evidence="3" id="KW-1185">Reference proteome</keyword>
<proteinExistence type="predicted"/>
<accession>A0AAD7I1C1</accession>
<reference evidence="2" key="1">
    <citation type="submission" date="2023-03" db="EMBL/GenBank/DDBJ databases">
        <title>Massive genome expansion in bonnet fungi (Mycena s.s.) driven by repeated elements and novel gene families across ecological guilds.</title>
        <authorList>
            <consortium name="Lawrence Berkeley National Laboratory"/>
            <person name="Harder C.B."/>
            <person name="Miyauchi S."/>
            <person name="Viragh M."/>
            <person name="Kuo A."/>
            <person name="Thoen E."/>
            <person name="Andreopoulos B."/>
            <person name="Lu D."/>
            <person name="Skrede I."/>
            <person name="Drula E."/>
            <person name="Henrissat B."/>
            <person name="Morin E."/>
            <person name="Kohler A."/>
            <person name="Barry K."/>
            <person name="LaButti K."/>
            <person name="Morin E."/>
            <person name="Salamov A."/>
            <person name="Lipzen A."/>
            <person name="Mereny Z."/>
            <person name="Hegedus B."/>
            <person name="Baldrian P."/>
            <person name="Stursova M."/>
            <person name="Weitz H."/>
            <person name="Taylor A."/>
            <person name="Grigoriev I.V."/>
            <person name="Nagy L.G."/>
            <person name="Martin F."/>
            <person name="Kauserud H."/>
        </authorList>
    </citation>
    <scope>NUCLEOTIDE SEQUENCE</scope>
    <source>
        <strain evidence="2">CBHHK182m</strain>
    </source>
</reference>
<dbReference type="AlphaFoldDB" id="A0AAD7I1C1"/>
<organism evidence="2 3">
    <name type="scientific">Mycena metata</name>
    <dbReference type="NCBI Taxonomy" id="1033252"/>
    <lineage>
        <taxon>Eukaryota</taxon>
        <taxon>Fungi</taxon>
        <taxon>Dikarya</taxon>
        <taxon>Basidiomycota</taxon>
        <taxon>Agaricomycotina</taxon>
        <taxon>Agaricomycetes</taxon>
        <taxon>Agaricomycetidae</taxon>
        <taxon>Agaricales</taxon>
        <taxon>Marasmiineae</taxon>
        <taxon>Mycenaceae</taxon>
        <taxon>Mycena</taxon>
    </lineage>
</organism>